<sequence>MSDSRKSFDDDEVKLALNGLLNQSDMYAMMHIRDPHLRENFRDEYLFLARCMKRDYDNGILYKDRVVKLARQERQSLIEQAYEITKYTAGLVAGIGQTSAGFGMCVTSSVFSIAGASWCSSMGATMMAHGTNNIYEASYNITGNIVQNWKGAYTGDYGDADGYVRKTYQRIAKEKGFDSRDANSAYAAVDVGTSLYGLANSAKTVINWNGAPDSKQFKLYYYFSKDLEKGWRTMSSGALLSEAITDGVTIHDAAKAYRE</sequence>
<dbReference type="RefSeq" id="WP_023622823.1">
    <property type="nucleotide sequence ID" value="NZ_CP068646.1"/>
</dbReference>
<reference evidence="1" key="1">
    <citation type="journal article" date="2018" name="Genome Biol.">
        <title>SKESA: strategic k-mer extension for scrupulous assemblies.</title>
        <authorList>
            <person name="Souvorov A."/>
            <person name="Agarwala R."/>
            <person name="Lipman D.J."/>
        </authorList>
    </citation>
    <scope>NUCLEOTIDE SEQUENCE</scope>
    <source>
        <strain evidence="1">1930</strain>
    </source>
</reference>
<protein>
    <submittedName>
        <fullName evidence="1">DUF4225 domain-containing protein</fullName>
    </submittedName>
</protein>
<dbReference type="Pfam" id="PF13988">
    <property type="entry name" value="DUF4225"/>
    <property type="match status" value="1"/>
</dbReference>
<name>A0A8H9K473_VIBPH</name>
<dbReference type="InterPro" id="IPR025320">
    <property type="entry name" value="DUF4225"/>
</dbReference>
<dbReference type="EMBL" id="DACQKT010000038">
    <property type="protein sequence ID" value="HAS6680299.1"/>
    <property type="molecule type" value="Genomic_DNA"/>
</dbReference>
<gene>
    <name evidence="1" type="ORF">I7278_26385</name>
</gene>
<organism evidence="1">
    <name type="scientific">Vibrio parahaemolyticus</name>
    <dbReference type="NCBI Taxonomy" id="670"/>
    <lineage>
        <taxon>Bacteria</taxon>
        <taxon>Pseudomonadati</taxon>
        <taxon>Pseudomonadota</taxon>
        <taxon>Gammaproteobacteria</taxon>
        <taxon>Vibrionales</taxon>
        <taxon>Vibrionaceae</taxon>
        <taxon>Vibrio</taxon>
    </lineage>
</organism>
<dbReference type="AlphaFoldDB" id="A0A8H9K473"/>
<reference evidence="1" key="2">
    <citation type="submission" date="2019-12" db="EMBL/GenBank/DDBJ databases">
        <authorList>
            <consortium name="NCBI Pathogen Detection Project"/>
        </authorList>
    </citation>
    <scope>NUCLEOTIDE SEQUENCE</scope>
    <source>
        <strain evidence="1">1930</strain>
    </source>
</reference>
<accession>A0A8H9K473</accession>
<comment type="caution">
    <text evidence="1">The sequence shown here is derived from an EMBL/GenBank/DDBJ whole genome shotgun (WGS) entry which is preliminary data.</text>
</comment>
<evidence type="ECO:0000313" key="1">
    <source>
        <dbReference type="EMBL" id="HAS6680299.1"/>
    </source>
</evidence>
<dbReference type="Proteomes" id="UP000856022">
    <property type="component" value="Unassembled WGS sequence"/>
</dbReference>
<proteinExistence type="predicted"/>